<dbReference type="PROSITE" id="PS01186">
    <property type="entry name" value="EGF_2"/>
    <property type="match status" value="1"/>
</dbReference>
<dbReference type="PANTHER" id="PTHR22963:SF38">
    <property type="entry name" value="LP13770P"/>
    <property type="match status" value="1"/>
</dbReference>
<organism evidence="4 5">
    <name type="scientific">Aromia moschata</name>
    <dbReference type="NCBI Taxonomy" id="1265417"/>
    <lineage>
        <taxon>Eukaryota</taxon>
        <taxon>Metazoa</taxon>
        <taxon>Ecdysozoa</taxon>
        <taxon>Arthropoda</taxon>
        <taxon>Hexapoda</taxon>
        <taxon>Insecta</taxon>
        <taxon>Pterygota</taxon>
        <taxon>Neoptera</taxon>
        <taxon>Endopterygota</taxon>
        <taxon>Coleoptera</taxon>
        <taxon>Polyphaga</taxon>
        <taxon>Cucujiformia</taxon>
        <taxon>Chrysomeloidea</taxon>
        <taxon>Cerambycidae</taxon>
        <taxon>Cerambycinae</taxon>
        <taxon>Callichromatini</taxon>
        <taxon>Aromia</taxon>
    </lineage>
</organism>
<gene>
    <name evidence="4" type="ORF">NQ318_011446</name>
</gene>
<name>A0AAV8YTG2_9CUCU</name>
<reference evidence="4" key="1">
    <citation type="journal article" date="2023" name="Insect Mol. Biol.">
        <title>Genome sequencing provides insights into the evolution of gene families encoding plant cell wall-degrading enzymes in longhorned beetles.</title>
        <authorList>
            <person name="Shin N.R."/>
            <person name="Okamura Y."/>
            <person name="Kirsch R."/>
            <person name="Pauchet Y."/>
        </authorList>
    </citation>
    <scope>NUCLEOTIDE SEQUENCE</scope>
    <source>
        <strain evidence="4">AMC_N1</strain>
    </source>
</reference>
<dbReference type="Proteomes" id="UP001162162">
    <property type="component" value="Unassembled WGS sequence"/>
</dbReference>
<feature type="compositionally biased region" description="Low complexity" evidence="2">
    <location>
        <begin position="1"/>
        <end position="20"/>
    </location>
</feature>
<dbReference type="PANTHER" id="PTHR22963">
    <property type="entry name" value="ENDOGLIN-RELATED"/>
    <property type="match status" value="1"/>
</dbReference>
<evidence type="ECO:0000313" key="5">
    <source>
        <dbReference type="Proteomes" id="UP001162162"/>
    </source>
</evidence>
<proteinExistence type="predicted"/>
<evidence type="ECO:0000259" key="3">
    <source>
        <dbReference type="PROSITE" id="PS50026"/>
    </source>
</evidence>
<dbReference type="PROSITE" id="PS50026">
    <property type="entry name" value="EGF_3"/>
    <property type="match status" value="1"/>
</dbReference>
<feature type="domain" description="EGF-like" evidence="3">
    <location>
        <begin position="264"/>
        <end position="303"/>
    </location>
</feature>
<comment type="caution">
    <text evidence="1">Lacks conserved residue(s) required for the propagation of feature annotation.</text>
</comment>
<protein>
    <recommendedName>
        <fullName evidence="3">EGF-like domain-containing protein</fullName>
    </recommendedName>
</protein>
<sequence length="447" mass="47497">MTVPTTKPASTKTASTPARRAPADEERSVSSRITVHSASAPAGTQGDPLLSCITGICHYNEDCADHEACDRLNRVCRPVCEEDVCADTATCVGEQHQPKCRCPAGTSGNPYVQCIGLLPPPEPEPSCRSDSDCPSQQACINLYCVNPCASGHVCTQDQECRVLDTLPLRTVMCQCPADTVVDASGRCVQIKIRPECQVDADCSDKDKCIRGSCIEACKVDNCGVNALCNSFNHLAVCSCAYWIQRKCSHSDCTYDKACRGGYCVNPCREDKPCANNAFCSVNNHAPVCKCPAGYVGNPQIECIAPPGPTVGCSSNSECPKSESCINRLCVSPCNCGPNADCKVVNHYATCFCQHGYSGNPQTGCVKLGCQSDTECSNDQQCYNGQCISPASWETLALETPNATATTTEPPANVPKDTRATRSTGASEWNAIRTSTVPVTGHVSSNAV</sequence>
<accession>A0AAV8YTG2</accession>
<keyword evidence="5" id="KW-1185">Reference proteome</keyword>
<evidence type="ECO:0000313" key="4">
    <source>
        <dbReference type="EMBL" id="KAJ8954751.1"/>
    </source>
</evidence>
<evidence type="ECO:0000256" key="1">
    <source>
        <dbReference type="PROSITE-ProRule" id="PRU00076"/>
    </source>
</evidence>
<comment type="caution">
    <text evidence="4">The sequence shown here is derived from an EMBL/GenBank/DDBJ whole genome shotgun (WGS) entry which is preliminary data.</text>
</comment>
<feature type="region of interest" description="Disordered" evidence="2">
    <location>
        <begin position="402"/>
        <end position="426"/>
    </location>
</feature>
<feature type="region of interest" description="Disordered" evidence="2">
    <location>
        <begin position="1"/>
        <end position="43"/>
    </location>
</feature>
<keyword evidence="1" id="KW-0245">EGF-like domain</keyword>
<dbReference type="AlphaFoldDB" id="A0AAV8YTG2"/>
<dbReference type="SMART" id="SM00181">
    <property type="entry name" value="EGF"/>
    <property type="match status" value="4"/>
</dbReference>
<dbReference type="InterPro" id="IPR000742">
    <property type="entry name" value="EGF"/>
</dbReference>
<evidence type="ECO:0000256" key="2">
    <source>
        <dbReference type="SAM" id="MobiDB-lite"/>
    </source>
</evidence>
<dbReference type="EMBL" id="JAPWTK010000045">
    <property type="protein sequence ID" value="KAJ8954751.1"/>
    <property type="molecule type" value="Genomic_DNA"/>
</dbReference>